<dbReference type="OrthoDB" id="1633687at2"/>
<comment type="caution">
    <text evidence="1">The sequence shown here is derived from an EMBL/GenBank/DDBJ whole genome shotgun (WGS) entry which is preliminary data.</text>
</comment>
<evidence type="ECO:0000313" key="2">
    <source>
        <dbReference type="Proteomes" id="UP000285648"/>
    </source>
</evidence>
<proteinExistence type="predicted"/>
<sequence>MGFVKNDLKSQTWPAFQNKESLFEADVLSVLYETSKEALDAIIPPGLKLRGRPLVEIGLNDFKHTNFDVAYKEAALAIGVVDEKLGIEGKLVVAMTLNTDQGSFLGREANGYPKKVGHVGSAYDGDVFTAYCARHGVCYASYSCDATQEPNDPEYESLNSELNKMLPFKPDHLAAFNYIWPVGLRTRIKPLLQPMWLKMEPTKAVKTGRGDVHLNWSRHDPWASLPVIKVLGANIITGNISLISAEDKYYTEIDSNAYLPYSFFGWDEPHAK</sequence>
<dbReference type="RefSeq" id="WP_121575557.1">
    <property type="nucleotide sequence ID" value="NZ_MJLZ01000028.1"/>
</dbReference>
<accession>A0A421DMA1</accession>
<dbReference type="SUPFAM" id="SSF160104">
    <property type="entry name" value="Acetoacetate decarboxylase-like"/>
    <property type="match status" value="1"/>
</dbReference>
<dbReference type="InterPro" id="IPR010451">
    <property type="entry name" value="Acetoacetate_decarboxylase"/>
</dbReference>
<dbReference type="Proteomes" id="UP000285648">
    <property type="component" value="Unassembled WGS sequence"/>
</dbReference>
<organism evidence="1 2">
    <name type="scientific">Brenneria alni</name>
    <dbReference type="NCBI Taxonomy" id="71656"/>
    <lineage>
        <taxon>Bacteria</taxon>
        <taxon>Pseudomonadati</taxon>
        <taxon>Pseudomonadota</taxon>
        <taxon>Gammaproteobacteria</taxon>
        <taxon>Enterobacterales</taxon>
        <taxon>Pectobacteriaceae</taxon>
        <taxon>Brenneria</taxon>
    </lineage>
</organism>
<dbReference type="EMBL" id="MJLZ01000028">
    <property type="protein sequence ID" value="RLM22125.1"/>
    <property type="molecule type" value="Genomic_DNA"/>
</dbReference>
<dbReference type="AlphaFoldDB" id="A0A421DMA1"/>
<name>A0A421DMA1_9GAMM</name>
<reference evidence="1 2" key="1">
    <citation type="submission" date="2016-09" db="EMBL/GenBank/DDBJ databases">
        <authorList>
            <person name="Doonan J."/>
            <person name="Pachebat J.A."/>
            <person name="Golyshin P.N."/>
            <person name="Denman S."/>
            <person name="Mcdonald J.E."/>
        </authorList>
    </citation>
    <scope>NUCLEOTIDE SEQUENCE [LARGE SCALE GENOMIC DNA]</scope>
    <source>
        <strain evidence="1 2">NCPPB 3934</strain>
    </source>
</reference>
<dbReference type="InterPro" id="IPR023375">
    <property type="entry name" value="ADC_dom_sf"/>
</dbReference>
<dbReference type="GO" id="GO:0016829">
    <property type="term" value="F:lyase activity"/>
    <property type="evidence" value="ECO:0007669"/>
    <property type="project" value="InterPro"/>
</dbReference>
<evidence type="ECO:0008006" key="3">
    <source>
        <dbReference type="Google" id="ProtNLM"/>
    </source>
</evidence>
<evidence type="ECO:0000313" key="1">
    <source>
        <dbReference type="EMBL" id="RLM22125.1"/>
    </source>
</evidence>
<gene>
    <name evidence="1" type="ORF">BIY29_12750</name>
</gene>
<dbReference type="Pfam" id="PF06314">
    <property type="entry name" value="ADC"/>
    <property type="match status" value="1"/>
</dbReference>
<protein>
    <recommendedName>
        <fullName evidence="3">Acetoacetate decarboxylase</fullName>
    </recommendedName>
</protein>
<dbReference type="Gene3D" id="2.40.400.10">
    <property type="entry name" value="Acetoacetate decarboxylase-like"/>
    <property type="match status" value="1"/>
</dbReference>
<keyword evidence="2" id="KW-1185">Reference proteome</keyword>